<dbReference type="AlphaFoldDB" id="A0A7W6N9E0"/>
<dbReference type="RefSeq" id="WP_084020925.1">
    <property type="nucleotide sequence ID" value="NZ_JACIDC010000013.1"/>
</dbReference>
<comment type="caution">
    <text evidence="2">The sequence shown here is derived from an EMBL/GenBank/DDBJ whole genome shotgun (WGS) entry which is preliminary data.</text>
</comment>
<dbReference type="EMBL" id="JACIDC010000013">
    <property type="protein sequence ID" value="MBB4041657.1"/>
    <property type="molecule type" value="Genomic_DNA"/>
</dbReference>
<organism evidence="2 3">
    <name type="scientific">Microvirga flocculans</name>
    <dbReference type="NCBI Taxonomy" id="217168"/>
    <lineage>
        <taxon>Bacteria</taxon>
        <taxon>Pseudomonadati</taxon>
        <taxon>Pseudomonadota</taxon>
        <taxon>Alphaproteobacteria</taxon>
        <taxon>Hyphomicrobiales</taxon>
        <taxon>Methylobacteriaceae</taxon>
        <taxon>Microvirga</taxon>
    </lineage>
</organism>
<evidence type="ECO:0000313" key="3">
    <source>
        <dbReference type="Proteomes" id="UP000519439"/>
    </source>
</evidence>
<dbReference type="Proteomes" id="UP000519439">
    <property type="component" value="Unassembled WGS sequence"/>
</dbReference>
<keyword evidence="3" id="KW-1185">Reference proteome</keyword>
<dbReference type="InterPro" id="IPR014833">
    <property type="entry name" value="TnsA_N"/>
</dbReference>
<dbReference type="Pfam" id="PF08722">
    <property type="entry name" value="Tn7_TnsA-like_N"/>
    <property type="match status" value="1"/>
</dbReference>
<gene>
    <name evidence="2" type="ORF">GGR34_003335</name>
</gene>
<reference evidence="2 3" key="1">
    <citation type="submission" date="2020-08" db="EMBL/GenBank/DDBJ databases">
        <title>Genomic Encyclopedia of Type Strains, Phase IV (KMG-IV): sequencing the most valuable type-strain genomes for metagenomic binning, comparative biology and taxonomic classification.</title>
        <authorList>
            <person name="Goeker M."/>
        </authorList>
    </citation>
    <scope>NUCLEOTIDE SEQUENCE [LARGE SCALE GENOMIC DNA]</scope>
    <source>
        <strain evidence="2 3">DSM 15743</strain>
    </source>
</reference>
<protein>
    <recommendedName>
        <fullName evidence="1">TnsA endonuclease N-terminal domain-containing protein</fullName>
    </recommendedName>
</protein>
<feature type="domain" description="TnsA endonuclease N-terminal" evidence="1">
    <location>
        <begin position="113"/>
        <end position="187"/>
    </location>
</feature>
<evidence type="ECO:0000259" key="1">
    <source>
        <dbReference type="Pfam" id="PF08722"/>
    </source>
</evidence>
<evidence type="ECO:0000313" key="2">
    <source>
        <dbReference type="EMBL" id="MBB4041657.1"/>
    </source>
</evidence>
<accession>A0A7W6N9E0</accession>
<sequence length="278" mass="30856">MKRTFSLIKLWKGPELMSEGFVIRIPERCRRDGSRQPGTFLGLSVGSSGERLATEGVQMLSDQFKSLMSGPPVRKVVRRSHSTHVGWFASRKFEQIGYESHLERDFLRLCEADPAVTFLREQPCTLFYADENGVTRDHTPDFALVRNGAAMIVETKYADDAAKYAYRTKVLTRELALRGIAYKVMTEHEIQREPRLGNAIELLRGRGTKPSPEFAERVLELLLASPGGVAVGDIPDMLGVARDARYALYAMILDGAIFLADADAPLTPQSKLVVGGVP</sequence>
<proteinExistence type="predicted"/>
<name>A0A7W6N9E0_9HYPH</name>